<organism evidence="1">
    <name type="scientific">uncultured Caudovirales phage</name>
    <dbReference type="NCBI Taxonomy" id="2100421"/>
    <lineage>
        <taxon>Viruses</taxon>
        <taxon>Duplodnaviria</taxon>
        <taxon>Heunggongvirae</taxon>
        <taxon>Uroviricota</taxon>
        <taxon>Caudoviricetes</taxon>
        <taxon>Peduoviridae</taxon>
        <taxon>Maltschvirus</taxon>
        <taxon>Maltschvirus maltsch</taxon>
    </lineage>
</organism>
<name>A0A6J5N8L7_9CAUD</name>
<proteinExistence type="predicted"/>
<evidence type="ECO:0000313" key="1">
    <source>
        <dbReference type="EMBL" id="CAB4154346.1"/>
    </source>
</evidence>
<sequence>MGTNYDAWLEQPYQDACKADDEYFEASEAFINTDSYYEAYEEFIKDNPDVPIEDWELTKDYERSVTAFWARYTEPEPMPDDFPYRERW</sequence>
<dbReference type="EMBL" id="LR796612">
    <property type="protein sequence ID" value="CAB4154346.1"/>
    <property type="molecule type" value="Genomic_DNA"/>
</dbReference>
<gene>
    <name evidence="1" type="ORF">UFOVP629_77</name>
</gene>
<accession>A0A6J5N8L7</accession>
<reference evidence="1" key="1">
    <citation type="submission" date="2020-04" db="EMBL/GenBank/DDBJ databases">
        <authorList>
            <person name="Chiriac C."/>
            <person name="Salcher M."/>
            <person name="Ghai R."/>
            <person name="Kavagutti S V."/>
        </authorList>
    </citation>
    <scope>NUCLEOTIDE SEQUENCE</scope>
</reference>
<protein>
    <submittedName>
        <fullName evidence="1">Uncharacterized protein</fullName>
    </submittedName>
</protein>